<gene>
    <name evidence="1" type="ORF">BFC18_01820</name>
</gene>
<comment type="caution">
    <text evidence="1">The sequence shown here is derived from an EMBL/GenBank/DDBJ whole genome shotgun (WGS) entry which is preliminary data.</text>
</comment>
<dbReference type="GO" id="GO:0005829">
    <property type="term" value="C:cytosol"/>
    <property type="evidence" value="ECO:0007669"/>
    <property type="project" value="TreeGrafter"/>
</dbReference>
<dbReference type="Pfam" id="PF13419">
    <property type="entry name" value="HAD_2"/>
    <property type="match status" value="1"/>
</dbReference>
<dbReference type="STRING" id="1656094.BFC18_01820"/>
<dbReference type="SFLD" id="SFLDS00003">
    <property type="entry name" value="Haloacid_Dehalogenase"/>
    <property type="match status" value="1"/>
</dbReference>
<dbReference type="PANTHER" id="PTHR43434:SF24">
    <property type="entry name" value="HYDROLASE-RELATED"/>
    <property type="match status" value="1"/>
</dbReference>
<proteinExistence type="predicted"/>
<dbReference type="PANTHER" id="PTHR43434">
    <property type="entry name" value="PHOSPHOGLYCOLATE PHOSPHATASE"/>
    <property type="match status" value="1"/>
</dbReference>
<keyword evidence="2" id="KW-1185">Reference proteome</keyword>
<accession>A0A1E7ZGI6</accession>
<dbReference type="RefSeq" id="WP_070123240.1">
    <property type="nucleotide sequence ID" value="NZ_MDHN01000003.1"/>
</dbReference>
<dbReference type="Gene3D" id="1.10.150.240">
    <property type="entry name" value="Putative phosphatase, domain 2"/>
    <property type="match status" value="1"/>
</dbReference>
<organism evidence="1 2">
    <name type="scientific">Alteromonas confluentis</name>
    <dbReference type="NCBI Taxonomy" id="1656094"/>
    <lineage>
        <taxon>Bacteria</taxon>
        <taxon>Pseudomonadati</taxon>
        <taxon>Pseudomonadota</taxon>
        <taxon>Gammaproteobacteria</taxon>
        <taxon>Alteromonadales</taxon>
        <taxon>Alteromonadaceae</taxon>
        <taxon>Alteromonas/Salinimonas group</taxon>
        <taxon>Alteromonas</taxon>
    </lineage>
</organism>
<dbReference type="InterPro" id="IPR050155">
    <property type="entry name" value="HAD-like_hydrolase_sf"/>
</dbReference>
<dbReference type="InterPro" id="IPR023214">
    <property type="entry name" value="HAD_sf"/>
</dbReference>
<reference evidence="1 2" key="1">
    <citation type="submission" date="2016-08" db="EMBL/GenBank/DDBJ databases">
        <authorList>
            <person name="Seilhamer J.J."/>
        </authorList>
    </citation>
    <scope>NUCLEOTIDE SEQUENCE [LARGE SCALE GENOMIC DNA]</scope>
    <source>
        <strain evidence="1 2">KCTC 42603</strain>
    </source>
</reference>
<evidence type="ECO:0000313" key="1">
    <source>
        <dbReference type="EMBL" id="OFC72616.1"/>
    </source>
</evidence>
<name>A0A1E7ZGI6_9ALTE</name>
<protein>
    <submittedName>
        <fullName evidence="1">HAD family hydrolase</fullName>
    </submittedName>
</protein>
<dbReference type="EMBL" id="MDHN01000003">
    <property type="protein sequence ID" value="OFC72616.1"/>
    <property type="molecule type" value="Genomic_DNA"/>
</dbReference>
<dbReference type="GO" id="GO:0006281">
    <property type="term" value="P:DNA repair"/>
    <property type="evidence" value="ECO:0007669"/>
    <property type="project" value="TreeGrafter"/>
</dbReference>
<dbReference type="GO" id="GO:0008967">
    <property type="term" value="F:phosphoglycolate phosphatase activity"/>
    <property type="evidence" value="ECO:0007669"/>
    <property type="project" value="TreeGrafter"/>
</dbReference>
<dbReference type="Gene3D" id="3.40.50.1000">
    <property type="entry name" value="HAD superfamily/HAD-like"/>
    <property type="match status" value="1"/>
</dbReference>
<dbReference type="SFLD" id="SFLDG01129">
    <property type="entry name" value="C1.5:_HAD__Beta-PGM__Phosphata"/>
    <property type="match status" value="1"/>
</dbReference>
<dbReference type="InterPro" id="IPR023198">
    <property type="entry name" value="PGP-like_dom2"/>
</dbReference>
<dbReference type="InterPro" id="IPR041492">
    <property type="entry name" value="HAD_2"/>
</dbReference>
<keyword evidence="1" id="KW-0378">Hydrolase</keyword>
<dbReference type="AlphaFoldDB" id="A0A1E7ZGI6"/>
<dbReference type="NCBIfam" id="TIGR01549">
    <property type="entry name" value="HAD-SF-IA-v1"/>
    <property type="match status" value="1"/>
</dbReference>
<dbReference type="SFLD" id="SFLDG01135">
    <property type="entry name" value="C1.5.6:_HAD__Beta-PGM__Phospha"/>
    <property type="match status" value="1"/>
</dbReference>
<dbReference type="InterPro" id="IPR036412">
    <property type="entry name" value="HAD-like_sf"/>
</dbReference>
<dbReference type="SUPFAM" id="SSF56784">
    <property type="entry name" value="HAD-like"/>
    <property type="match status" value="1"/>
</dbReference>
<dbReference type="Proteomes" id="UP000175691">
    <property type="component" value="Unassembled WGS sequence"/>
</dbReference>
<sequence length="216" mass="23452">MKYKFIIFDWDGTLMDSAAKIVNCMQLAAKQCGVAVPSAEEVGGIIGISLRPAIQKLFNTADEVLTDQLFEAYKNTFIEQDRTPSPMFDGADALLSALKADNRTLAVATGKARRGLDRCWNNTGTGVYFSYSRTADDAESKPSPDMILQLLAEAGVAPEEAVMIGDTTFDMQMARDAGVDRIGVSFGVHAQVHLENYAPQTVVHSLGELQAYLLAH</sequence>
<dbReference type="InterPro" id="IPR006439">
    <property type="entry name" value="HAD-SF_hydro_IA"/>
</dbReference>
<evidence type="ECO:0000313" key="2">
    <source>
        <dbReference type="Proteomes" id="UP000175691"/>
    </source>
</evidence>
<dbReference type="OrthoDB" id="9782449at2"/>